<accession>W9RPF4</accession>
<dbReference type="Proteomes" id="UP000030645">
    <property type="component" value="Unassembled WGS sequence"/>
</dbReference>
<protein>
    <submittedName>
        <fullName evidence="1">Uncharacterized protein</fullName>
    </submittedName>
</protein>
<dbReference type="EMBL" id="KE344903">
    <property type="protein sequence ID" value="EXB85460.1"/>
    <property type="molecule type" value="Genomic_DNA"/>
</dbReference>
<sequence length="123" mass="14225">MYTSRPVTEQCNTTSQSVVCTSVDHIGRPDGVQSSRPHSKRELKRERFFLECWFWSEFRRCLQACHRDSSLKNEFQDLSQHWLSREGGCVWCSASVGADLICLRVVLSLYGGSAQSWLPYFNR</sequence>
<dbReference type="AlphaFoldDB" id="W9RPF4"/>
<proteinExistence type="predicted"/>
<keyword evidence="2" id="KW-1185">Reference proteome</keyword>
<gene>
    <name evidence="1" type="ORF">L484_023695</name>
</gene>
<evidence type="ECO:0000313" key="1">
    <source>
        <dbReference type="EMBL" id="EXB85460.1"/>
    </source>
</evidence>
<evidence type="ECO:0000313" key="2">
    <source>
        <dbReference type="Proteomes" id="UP000030645"/>
    </source>
</evidence>
<organism evidence="1 2">
    <name type="scientific">Morus notabilis</name>
    <dbReference type="NCBI Taxonomy" id="981085"/>
    <lineage>
        <taxon>Eukaryota</taxon>
        <taxon>Viridiplantae</taxon>
        <taxon>Streptophyta</taxon>
        <taxon>Embryophyta</taxon>
        <taxon>Tracheophyta</taxon>
        <taxon>Spermatophyta</taxon>
        <taxon>Magnoliopsida</taxon>
        <taxon>eudicotyledons</taxon>
        <taxon>Gunneridae</taxon>
        <taxon>Pentapetalae</taxon>
        <taxon>rosids</taxon>
        <taxon>fabids</taxon>
        <taxon>Rosales</taxon>
        <taxon>Moraceae</taxon>
        <taxon>Moreae</taxon>
        <taxon>Morus</taxon>
    </lineage>
</organism>
<name>W9RPF4_9ROSA</name>
<reference evidence="2" key="1">
    <citation type="submission" date="2013-01" db="EMBL/GenBank/DDBJ databases">
        <title>Draft Genome Sequence of a Mulberry Tree, Morus notabilis C.K. Schneid.</title>
        <authorList>
            <person name="He N."/>
            <person name="Zhao S."/>
        </authorList>
    </citation>
    <scope>NUCLEOTIDE SEQUENCE</scope>
</reference>